<feature type="compositionally biased region" description="Basic and acidic residues" evidence="1">
    <location>
        <begin position="244"/>
        <end position="253"/>
    </location>
</feature>
<accession>A0ABR0NCT3</accession>
<evidence type="ECO:0000313" key="2">
    <source>
        <dbReference type="EMBL" id="KAK5792685.1"/>
    </source>
</evidence>
<evidence type="ECO:0000256" key="1">
    <source>
        <dbReference type="SAM" id="MobiDB-lite"/>
    </source>
</evidence>
<dbReference type="Proteomes" id="UP001358586">
    <property type="component" value="Chromosome 10"/>
</dbReference>
<organism evidence="2 3">
    <name type="scientific">Gossypium arboreum</name>
    <name type="common">Tree cotton</name>
    <name type="synonym">Gossypium nanking</name>
    <dbReference type="NCBI Taxonomy" id="29729"/>
    <lineage>
        <taxon>Eukaryota</taxon>
        <taxon>Viridiplantae</taxon>
        <taxon>Streptophyta</taxon>
        <taxon>Embryophyta</taxon>
        <taxon>Tracheophyta</taxon>
        <taxon>Spermatophyta</taxon>
        <taxon>Magnoliopsida</taxon>
        <taxon>eudicotyledons</taxon>
        <taxon>Gunneridae</taxon>
        <taxon>Pentapetalae</taxon>
        <taxon>rosids</taxon>
        <taxon>malvids</taxon>
        <taxon>Malvales</taxon>
        <taxon>Malvaceae</taxon>
        <taxon>Malvoideae</taxon>
        <taxon>Gossypium</taxon>
    </lineage>
</organism>
<comment type="caution">
    <text evidence="2">The sequence shown here is derived from an EMBL/GenBank/DDBJ whole genome shotgun (WGS) entry which is preliminary data.</text>
</comment>
<protein>
    <submittedName>
        <fullName evidence="2">Uncharacterized protein</fullName>
    </submittedName>
</protein>
<sequence length="253" mass="26961">MDAGLSILKSVDPIFNGIVGRKSADEDSGLGVARLSASKQIFDPLIINQLQVTKQAGPNAMDSNTMSTEPGSILTPISILESSPSVCISSSKIQFSNPISIPVNSTHINPIFVEHEQILNGDSALISRPVSLELELIEVQDVNSQDRLKVPKHTAVSFKVKGSVDGANLGKVSPLKSVGSKSRITGKLMGSKEGGFRATRKINKIPYGKGISYKNKNSSKVSLSNSMSKLVQSVSTIQSSNPDVGDRREDNSN</sequence>
<reference evidence="2 3" key="1">
    <citation type="submission" date="2023-03" db="EMBL/GenBank/DDBJ databases">
        <title>WGS of Gossypium arboreum.</title>
        <authorList>
            <person name="Yu D."/>
        </authorList>
    </citation>
    <scope>NUCLEOTIDE SEQUENCE [LARGE SCALE GENOMIC DNA]</scope>
    <source>
        <tissue evidence="2">Leaf</tissue>
    </source>
</reference>
<gene>
    <name evidence="2" type="ORF">PVK06_033802</name>
</gene>
<keyword evidence="3" id="KW-1185">Reference proteome</keyword>
<dbReference type="EMBL" id="JARKNE010000010">
    <property type="protein sequence ID" value="KAK5792685.1"/>
    <property type="molecule type" value="Genomic_DNA"/>
</dbReference>
<evidence type="ECO:0000313" key="3">
    <source>
        <dbReference type="Proteomes" id="UP001358586"/>
    </source>
</evidence>
<proteinExistence type="predicted"/>
<name>A0ABR0NCT3_GOSAR</name>
<feature type="compositionally biased region" description="Polar residues" evidence="1">
    <location>
        <begin position="232"/>
        <end position="242"/>
    </location>
</feature>
<feature type="region of interest" description="Disordered" evidence="1">
    <location>
        <begin position="232"/>
        <end position="253"/>
    </location>
</feature>